<dbReference type="Proteomes" id="UP000186868">
    <property type="component" value="Unassembled WGS sequence"/>
</dbReference>
<evidence type="ECO:0000313" key="3">
    <source>
        <dbReference type="Proteomes" id="UP000186868"/>
    </source>
</evidence>
<comment type="caution">
    <text evidence="2">The sequence shown here is derived from an EMBL/GenBank/DDBJ whole genome shotgun (WGS) entry which is preliminary data.</text>
</comment>
<dbReference type="GO" id="GO:0097351">
    <property type="term" value="F:toxin sequestering activity"/>
    <property type="evidence" value="ECO:0007669"/>
    <property type="project" value="InterPro"/>
</dbReference>
<sequence>MSTNIGKWGNSLGLRIPGWVAEQIHLNEGDEVTFSVEGSRLVVTPVRRRKYTLSELLDGMSEDNLHTEIDWGEPMGREVW</sequence>
<keyword evidence="3" id="KW-1185">Reference proteome</keyword>
<dbReference type="EMBL" id="MRCB01000031">
    <property type="protein sequence ID" value="OKH20323.1"/>
    <property type="molecule type" value="Genomic_DNA"/>
</dbReference>
<proteinExistence type="predicted"/>
<name>A0A1U7H9S1_9CYAN</name>
<dbReference type="Gene3D" id="2.10.260.10">
    <property type="match status" value="1"/>
</dbReference>
<organism evidence="2 3">
    <name type="scientific">Hydrococcus rivularis NIES-593</name>
    <dbReference type="NCBI Taxonomy" id="1921803"/>
    <lineage>
        <taxon>Bacteria</taxon>
        <taxon>Bacillati</taxon>
        <taxon>Cyanobacteriota</taxon>
        <taxon>Cyanophyceae</taxon>
        <taxon>Pleurocapsales</taxon>
        <taxon>Hydrococcaceae</taxon>
        <taxon>Hydrococcus</taxon>
    </lineage>
</organism>
<dbReference type="RefSeq" id="WP_073601089.1">
    <property type="nucleotide sequence ID" value="NZ_MRCB01000031.1"/>
</dbReference>
<dbReference type="SUPFAM" id="SSF89447">
    <property type="entry name" value="AbrB/MazE/MraZ-like"/>
    <property type="match status" value="1"/>
</dbReference>
<dbReference type="GO" id="GO:0003677">
    <property type="term" value="F:DNA binding"/>
    <property type="evidence" value="ECO:0007669"/>
    <property type="project" value="InterPro"/>
</dbReference>
<dbReference type="InterPro" id="IPR039052">
    <property type="entry name" value="Antitox_PemI-like"/>
</dbReference>
<reference evidence="2 3" key="1">
    <citation type="submission" date="2016-11" db="EMBL/GenBank/DDBJ databases">
        <title>Draft Genome Sequences of Nine Cyanobacterial Strains from Diverse Habitats.</title>
        <authorList>
            <person name="Zhu T."/>
            <person name="Hou S."/>
            <person name="Lu X."/>
            <person name="Hess W.R."/>
        </authorList>
    </citation>
    <scope>NUCLEOTIDE SEQUENCE [LARGE SCALE GENOMIC DNA]</scope>
    <source>
        <strain evidence="2 3">NIES-593</strain>
    </source>
</reference>
<feature type="domain" description="SpoVT-AbrB" evidence="1">
    <location>
        <begin position="6"/>
        <end position="51"/>
    </location>
</feature>
<dbReference type="InterPro" id="IPR007159">
    <property type="entry name" value="SpoVT-AbrB_dom"/>
</dbReference>
<dbReference type="STRING" id="1921803.NIES593_19030"/>
<dbReference type="Pfam" id="PF04014">
    <property type="entry name" value="MazE_antitoxin"/>
    <property type="match status" value="1"/>
</dbReference>
<dbReference type="AlphaFoldDB" id="A0A1U7H9S1"/>
<protein>
    <submittedName>
        <fullName evidence="2">MazF family transcriptional regulator</fullName>
    </submittedName>
</protein>
<dbReference type="SMART" id="SM00966">
    <property type="entry name" value="SpoVT_AbrB"/>
    <property type="match status" value="1"/>
</dbReference>
<dbReference type="OrthoDB" id="9795766at2"/>
<accession>A0A1U7H9S1</accession>
<gene>
    <name evidence="2" type="ORF">NIES593_19030</name>
</gene>
<evidence type="ECO:0000259" key="1">
    <source>
        <dbReference type="SMART" id="SM00966"/>
    </source>
</evidence>
<dbReference type="InterPro" id="IPR037914">
    <property type="entry name" value="SpoVT-AbrB_sf"/>
</dbReference>
<evidence type="ECO:0000313" key="2">
    <source>
        <dbReference type="EMBL" id="OKH20323.1"/>
    </source>
</evidence>
<dbReference type="PANTHER" id="PTHR40516">
    <property type="entry name" value="ANTITOXIN CHPS-RELATED"/>
    <property type="match status" value="1"/>
</dbReference>
<dbReference type="PANTHER" id="PTHR40516:SF1">
    <property type="entry name" value="ANTITOXIN CHPS-RELATED"/>
    <property type="match status" value="1"/>
</dbReference>